<evidence type="ECO:0000256" key="1">
    <source>
        <dbReference type="SAM" id="MobiDB-lite"/>
    </source>
</evidence>
<feature type="non-terminal residue" evidence="2">
    <location>
        <position position="1"/>
    </location>
</feature>
<evidence type="ECO:0000313" key="2">
    <source>
        <dbReference type="EMBL" id="CEK48641.1"/>
    </source>
</evidence>
<feature type="compositionally biased region" description="Acidic residues" evidence="1">
    <location>
        <begin position="8"/>
        <end position="17"/>
    </location>
</feature>
<feature type="non-terminal residue" evidence="2">
    <location>
        <position position="77"/>
    </location>
</feature>
<name>A0A0B6XYM3_9EUPU</name>
<accession>A0A0B6XYM3</accession>
<dbReference type="AlphaFoldDB" id="A0A0B6XYM3"/>
<proteinExistence type="predicted"/>
<feature type="region of interest" description="Disordered" evidence="1">
    <location>
        <begin position="1"/>
        <end position="77"/>
    </location>
</feature>
<gene>
    <name evidence="2" type="primary">ORF4711</name>
</gene>
<sequence>EKGKYTDSSDEDSDEKESIDSDSTSEENVKSKRLYAGKDNTGIKNKRYIKTSGEHLSRKPLMPVKPKYDQSMKPHHS</sequence>
<reference evidence="2" key="1">
    <citation type="submission" date="2014-12" db="EMBL/GenBank/DDBJ databases">
        <title>Insight into the proteome of Arion vulgaris.</title>
        <authorList>
            <person name="Aradska J."/>
            <person name="Bulat T."/>
            <person name="Smidak R."/>
            <person name="Sarate P."/>
            <person name="Gangsoo J."/>
            <person name="Sialana F."/>
            <person name="Bilban M."/>
            <person name="Lubec G."/>
        </authorList>
    </citation>
    <scope>NUCLEOTIDE SEQUENCE</scope>
    <source>
        <tissue evidence="2">Skin</tissue>
    </source>
</reference>
<protein>
    <submittedName>
        <fullName evidence="2">Uncharacterized protein</fullName>
    </submittedName>
</protein>
<dbReference type="EMBL" id="HACG01001776">
    <property type="protein sequence ID" value="CEK48641.1"/>
    <property type="molecule type" value="Transcribed_RNA"/>
</dbReference>
<feature type="compositionally biased region" description="Basic and acidic residues" evidence="1">
    <location>
        <begin position="66"/>
        <end position="77"/>
    </location>
</feature>
<organism evidence="2">
    <name type="scientific">Arion vulgaris</name>
    <dbReference type="NCBI Taxonomy" id="1028688"/>
    <lineage>
        <taxon>Eukaryota</taxon>
        <taxon>Metazoa</taxon>
        <taxon>Spiralia</taxon>
        <taxon>Lophotrochozoa</taxon>
        <taxon>Mollusca</taxon>
        <taxon>Gastropoda</taxon>
        <taxon>Heterobranchia</taxon>
        <taxon>Euthyneura</taxon>
        <taxon>Panpulmonata</taxon>
        <taxon>Eupulmonata</taxon>
        <taxon>Stylommatophora</taxon>
        <taxon>Helicina</taxon>
        <taxon>Arionoidea</taxon>
        <taxon>Arionidae</taxon>
        <taxon>Arion</taxon>
    </lineage>
</organism>